<keyword evidence="13" id="KW-1185">Reference proteome</keyword>
<organism evidence="12 13">
    <name type="scientific">Mycobacterium shigaense</name>
    <dbReference type="NCBI Taxonomy" id="722731"/>
    <lineage>
        <taxon>Bacteria</taxon>
        <taxon>Bacillati</taxon>
        <taxon>Actinomycetota</taxon>
        <taxon>Actinomycetes</taxon>
        <taxon>Mycobacteriales</taxon>
        <taxon>Mycobacteriaceae</taxon>
        <taxon>Mycobacterium</taxon>
        <taxon>Mycobacterium simiae complex</taxon>
    </lineage>
</organism>
<evidence type="ECO:0000256" key="9">
    <source>
        <dbReference type="SAM" id="MobiDB-lite"/>
    </source>
</evidence>
<keyword evidence="6" id="KW-0067">ATP-binding</keyword>
<evidence type="ECO:0000259" key="11">
    <source>
        <dbReference type="Pfam" id="PF02706"/>
    </source>
</evidence>
<evidence type="ECO:0000256" key="5">
    <source>
        <dbReference type="ARBA" id="ARBA00022741"/>
    </source>
</evidence>
<comment type="subcellular location">
    <subcellularLocation>
        <location evidence="1">Cell membrane</location>
        <topology evidence="1">Multi-pass membrane protein</topology>
    </subcellularLocation>
</comment>
<keyword evidence="3" id="KW-1003">Cell membrane</keyword>
<dbReference type="PANTHER" id="PTHR32309">
    <property type="entry name" value="TYROSINE-PROTEIN KINASE"/>
    <property type="match status" value="1"/>
</dbReference>
<evidence type="ECO:0000256" key="8">
    <source>
        <dbReference type="ARBA" id="ARBA00023136"/>
    </source>
</evidence>
<name>A0A1Z4EMM2_9MYCO</name>
<dbReference type="Gene3D" id="3.40.50.300">
    <property type="entry name" value="P-loop containing nucleotide triphosphate hydrolases"/>
    <property type="match status" value="1"/>
</dbReference>
<dbReference type="GO" id="GO:0004713">
    <property type="term" value="F:protein tyrosine kinase activity"/>
    <property type="evidence" value="ECO:0007669"/>
    <property type="project" value="TreeGrafter"/>
</dbReference>
<dbReference type="PANTHER" id="PTHR32309:SF31">
    <property type="entry name" value="CAPSULAR EXOPOLYSACCHARIDE FAMILY"/>
    <property type="match status" value="1"/>
</dbReference>
<dbReference type="Pfam" id="PF02706">
    <property type="entry name" value="Wzz"/>
    <property type="match status" value="1"/>
</dbReference>
<gene>
    <name evidence="12" type="ORF">MSG_04029</name>
</gene>
<evidence type="ECO:0000256" key="1">
    <source>
        <dbReference type="ARBA" id="ARBA00004651"/>
    </source>
</evidence>
<evidence type="ECO:0000256" key="10">
    <source>
        <dbReference type="SAM" id="SignalP"/>
    </source>
</evidence>
<dbReference type="InterPro" id="IPR005702">
    <property type="entry name" value="Wzc-like_C"/>
</dbReference>
<dbReference type="OrthoDB" id="9812433at2"/>
<comment type="similarity">
    <text evidence="2">Belongs to the CpsC/CapA family.</text>
</comment>
<dbReference type="InterPro" id="IPR027417">
    <property type="entry name" value="P-loop_NTPase"/>
</dbReference>
<dbReference type="AlphaFoldDB" id="A0A1Z4EMM2"/>
<feature type="domain" description="Polysaccharide chain length determinant N-terminal" evidence="11">
    <location>
        <begin position="1"/>
        <end position="89"/>
    </location>
</feature>
<keyword evidence="7" id="KW-1133">Transmembrane helix</keyword>
<feature type="region of interest" description="Disordered" evidence="9">
    <location>
        <begin position="144"/>
        <end position="180"/>
    </location>
</feature>
<proteinExistence type="inferred from homology"/>
<dbReference type="Proteomes" id="UP000217736">
    <property type="component" value="Chromosome"/>
</dbReference>
<feature type="signal peptide" evidence="10">
    <location>
        <begin position="1"/>
        <end position="29"/>
    </location>
</feature>
<evidence type="ECO:0000313" key="12">
    <source>
        <dbReference type="EMBL" id="BAX94152.1"/>
    </source>
</evidence>
<keyword evidence="8" id="KW-0472">Membrane</keyword>
<dbReference type="EMBL" id="AP018164">
    <property type="protein sequence ID" value="BAX94152.1"/>
    <property type="molecule type" value="Genomic_DNA"/>
</dbReference>
<keyword evidence="10" id="KW-0732">Signal</keyword>
<dbReference type="RefSeq" id="WP_096442351.1">
    <property type="nucleotide sequence ID" value="NZ_AP018164.1"/>
</dbReference>
<evidence type="ECO:0000256" key="4">
    <source>
        <dbReference type="ARBA" id="ARBA00022692"/>
    </source>
</evidence>
<protein>
    <submittedName>
        <fullName evidence="12">Chromosome partitioning protein</fullName>
    </submittedName>
</protein>
<dbReference type="InterPro" id="IPR050445">
    <property type="entry name" value="Bact_polysacc_biosynth/exp"/>
</dbReference>
<keyword evidence="5" id="KW-0547">Nucleotide-binding</keyword>
<evidence type="ECO:0000313" key="13">
    <source>
        <dbReference type="Proteomes" id="UP000217736"/>
    </source>
</evidence>
<feature type="compositionally biased region" description="Pro residues" evidence="9">
    <location>
        <begin position="149"/>
        <end position="160"/>
    </location>
</feature>
<feature type="chain" id="PRO_5043825776" evidence="10">
    <location>
        <begin position="30"/>
        <end position="487"/>
    </location>
</feature>
<dbReference type="GO" id="GO:0005886">
    <property type="term" value="C:plasma membrane"/>
    <property type="evidence" value="ECO:0007669"/>
    <property type="project" value="UniProtKB-SubCell"/>
</dbReference>
<evidence type="ECO:0000256" key="2">
    <source>
        <dbReference type="ARBA" id="ARBA00006683"/>
    </source>
</evidence>
<evidence type="ECO:0000256" key="7">
    <source>
        <dbReference type="ARBA" id="ARBA00022989"/>
    </source>
</evidence>
<evidence type="ECO:0000256" key="6">
    <source>
        <dbReference type="ARBA" id="ARBA00022840"/>
    </source>
</evidence>
<accession>A0A1Z4EMM2</accession>
<dbReference type="InterPro" id="IPR003856">
    <property type="entry name" value="LPS_length_determ_N"/>
</dbReference>
<dbReference type="SUPFAM" id="SSF52540">
    <property type="entry name" value="P-loop containing nucleoside triphosphate hydrolases"/>
    <property type="match status" value="1"/>
</dbReference>
<dbReference type="KEGG" id="mshg:MSG_04029"/>
<sequence>MDFRTFVRILLAHWKLAMTALLMCTIGAAAITALQTKHYQSSATVLISFSGATDLTELYNGTLTAQERLSSYAQIAGGRTVAEKAISQLQVPLTVDDLVANTAVKYTAKSMLFTITVKDTEPRRAAALAGAMADQFVAIVPTLAMSSRPGPPGTTAPGAPPTETETTPPLPPGQTEVPGVQQFNGKPVPVARARVIEPPRVPEHAYSPAPVRNMAMGLVAGLLLAVSVALVRETTDRTVRSREKLEQLSGVPTLGELPGKRGGVARFGTDVIFDDAVRDLRARLRRAMGPEGRRVLVVAPFGGEGTTTTVLNLARAFAELGEDVLVIEGDTRRPVIAGLLNVESGEGLASALAYPRSAAEVVKPSPIARLFILASRSARRETSSVSVFAPEVIDNVLVDLSSRFARVVVDGPPVLATADAALLAGAVQATLLVVRAGRTTIDELNDALTTLRAAGAHIVGTVLTEARPAIHSRAAAKAYRAKVSGPA</sequence>
<reference evidence="13" key="1">
    <citation type="submission" date="2017-06" db="EMBL/GenBank/DDBJ databases">
        <title>Complete Genome Sequence of Mycobacterium shigaense.</title>
        <authorList>
            <person name="Fukano H."/>
            <person name="Yoshida M."/>
            <person name="Kazumi Y."/>
            <person name="Ogura Y."/>
            <person name="Mitarai S."/>
            <person name="Hayashi T."/>
            <person name="Hoshino Y."/>
        </authorList>
    </citation>
    <scope>NUCLEOTIDE SEQUENCE [LARGE SCALE GENOMIC DNA]</scope>
    <source>
        <strain evidence="13">UN-152</strain>
    </source>
</reference>
<evidence type="ECO:0000256" key="3">
    <source>
        <dbReference type="ARBA" id="ARBA00022475"/>
    </source>
</evidence>
<keyword evidence="4" id="KW-0812">Transmembrane</keyword>
<dbReference type="CDD" id="cd05387">
    <property type="entry name" value="BY-kinase"/>
    <property type="match status" value="1"/>
</dbReference>